<accession>A0A4V2W5V9</accession>
<name>A0A4V2W5V9_9FIRM</name>
<dbReference type="Gene3D" id="3.40.109.40">
    <property type="match status" value="1"/>
</dbReference>
<dbReference type="InterPro" id="IPR037010">
    <property type="entry name" value="VitB12-dep_Met_synth_activ_sf"/>
</dbReference>
<dbReference type="GO" id="GO:0008705">
    <property type="term" value="F:methionine synthase activity"/>
    <property type="evidence" value="ECO:0007669"/>
    <property type="project" value="InterPro"/>
</dbReference>
<reference evidence="1 2" key="1">
    <citation type="submission" date="2019-03" db="EMBL/GenBank/DDBJ databases">
        <title>Genomic Encyclopedia of Type Strains, Phase IV (KMG-IV): sequencing the most valuable type-strain genomes for metagenomic binning, comparative biology and taxonomic classification.</title>
        <authorList>
            <person name="Goeker M."/>
        </authorList>
    </citation>
    <scope>NUCLEOTIDE SEQUENCE [LARGE SCALE GENOMIC DNA]</scope>
    <source>
        <strain evidence="1 2">DSM 29487</strain>
    </source>
</reference>
<sequence>MNKKTILNYLNYQGNVDEKTNQLIDECILEVQEKAYFKVTQQIFHLTHSPLKIEELDLIIPSSDLTHYFQDCHKCMVIACTLGIEIDRQMKYYEHIDMAKAVVFDAVSNTYLEECCDEYEKTLDLGMHTFRFAPGYGDLPLALNKPLSRVLQIDKKIGVTLSAGGLFIPMKSMLGMIGLGSQRAKSCHSCIRKESCALRKGGQRCYVID</sequence>
<evidence type="ECO:0008006" key="3">
    <source>
        <dbReference type="Google" id="ProtNLM"/>
    </source>
</evidence>
<evidence type="ECO:0000313" key="2">
    <source>
        <dbReference type="Proteomes" id="UP000295515"/>
    </source>
</evidence>
<dbReference type="RefSeq" id="WP_066446387.1">
    <property type="nucleotide sequence ID" value="NZ_JADMQS010000005.1"/>
</dbReference>
<comment type="caution">
    <text evidence="1">The sequence shown here is derived from an EMBL/GenBank/DDBJ whole genome shotgun (WGS) entry which is preliminary data.</text>
</comment>
<proteinExistence type="predicted"/>
<protein>
    <recommendedName>
        <fullName evidence="3">Cobalamin-dependent methionine synthase-like protein</fullName>
    </recommendedName>
</protein>
<dbReference type="AlphaFoldDB" id="A0A4V2W5V9"/>
<dbReference type="Proteomes" id="UP000295515">
    <property type="component" value="Unassembled WGS sequence"/>
</dbReference>
<evidence type="ECO:0000313" key="1">
    <source>
        <dbReference type="EMBL" id="TCW02171.1"/>
    </source>
</evidence>
<dbReference type="SUPFAM" id="SSF56507">
    <property type="entry name" value="Methionine synthase activation domain-like"/>
    <property type="match status" value="1"/>
</dbReference>
<dbReference type="EMBL" id="SMCQ01000002">
    <property type="protein sequence ID" value="TCW02171.1"/>
    <property type="molecule type" value="Genomic_DNA"/>
</dbReference>
<dbReference type="GeneID" id="98914377"/>
<keyword evidence="2" id="KW-1185">Reference proteome</keyword>
<gene>
    <name evidence="1" type="ORF">EDD60_102136</name>
</gene>
<organism evidence="1 2">
    <name type="scientific">Longibaculum muris</name>
    <dbReference type="NCBI Taxonomy" id="1796628"/>
    <lineage>
        <taxon>Bacteria</taxon>
        <taxon>Bacillati</taxon>
        <taxon>Bacillota</taxon>
        <taxon>Erysipelotrichia</taxon>
        <taxon>Erysipelotrichales</taxon>
        <taxon>Coprobacillaceae</taxon>
        <taxon>Longibaculum</taxon>
    </lineage>
</organism>